<dbReference type="SUPFAM" id="SSF88697">
    <property type="entry name" value="PUA domain-like"/>
    <property type="match status" value="1"/>
</dbReference>
<evidence type="ECO:0000313" key="3">
    <source>
        <dbReference type="EMBL" id="QJA87957.1"/>
    </source>
</evidence>
<dbReference type="Pfam" id="PF12961">
    <property type="entry name" value="DUF3850"/>
    <property type="match status" value="1"/>
</dbReference>
<dbReference type="InterPro" id="IPR015947">
    <property type="entry name" value="PUA-like_sf"/>
</dbReference>
<protein>
    <recommendedName>
        <fullName evidence="1">DUF3850 domain-containing protein</fullName>
    </recommendedName>
</protein>
<dbReference type="Gene3D" id="2.30.130.30">
    <property type="entry name" value="Hypothetical protein"/>
    <property type="match status" value="1"/>
</dbReference>
<evidence type="ECO:0000313" key="4">
    <source>
        <dbReference type="EMBL" id="QJI02486.1"/>
    </source>
</evidence>
<dbReference type="EMBL" id="MT144460">
    <property type="protein sequence ID" value="QJA53893.1"/>
    <property type="molecule type" value="Genomic_DNA"/>
</dbReference>
<accession>A0A6H2A131</accession>
<evidence type="ECO:0000259" key="1">
    <source>
        <dbReference type="Pfam" id="PF12961"/>
    </source>
</evidence>
<organism evidence="2">
    <name type="scientific">viral metagenome</name>
    <dbReference type="NCBI Taxonomy" id="1070528"/>
    <lineage>
        <taxon>unclassified sequences</taxon>
        <taxon>metagenomes</taxon>
        <taxon>organismal metagenomes</taxon>
    </lineage>
</organism>
<name>A0A6H2A131_9ZZZZ</name>
<evidence type="ECO:0000313" key="2">
    <source>
        <dbReference type="EMBL" id="QJA53893.1"/>
    </source>
</evidence>
<gene>
    <name evidence="3" type="ORF">MM415B02862_0014</name>
    <name evidence="2" type="ORF">TM448A04148_0003</name>
    <name evidence="4" type="ORF">TM448B03267_0006</name>
</gene>
<dbReference type="InterPro" id="IPR039440">
    <property type="entry name" value="DUF3850"/>
</dbReference>
<sequence>MSRQHHYLKCETEYFQAIECGEKKFEFRKNDRNFTEYDMVYLVETVQEIETGRTLPALEIKYILYGPAFGLPEEYCIFNW</sequence>
<proteinExistence type="predicted"/>
<feature type="domain" description="DUF3850" evidence="1">
    <location>
        <begin position="6"/>
        <end position="78"/>
    </location>
</feature>
<dbReference type="AlphaFoldDB" id="A0A6H2A131"/>
<reference evidence="2" key="1">
    <citation type="submission" date="2020-03" db="EMBL/GenBank/DDBJ databases">
        <title>The deep terrestrial virosphere.</title>
        <authorList>
            <person name="Holmfeldt K."/>
            <person name="Nilsson E."/>
            <person name="Simone D."/>
            <person name="Lopez-Fernandez M."/>
            <person name="Wu X."/>
            <person name="de Brujin I."/>
            <person name="Lundin D."/>
            <person name="Andersson A."/>
            <person name="Bertilsson S."/>
            <person name="Dopson M."/>
        </authorList>
    </citation>
    <scope>NUCLEOTIDE SEQUENCE</scope>
    <source>
        <strain evidence="3">MM415B02862</strain>
        <strain evidence="2">TM448A04148</strain>
        <strain evidence="4">TM448B03267</strain>
    </source>
</reference>
<dbReference type="EMBL" id="MT142743">
    <property type="protein sequence ID" value="QJA87957.1"/>
    <property type="molecule type" value="Genomic_DNA"/>
</dbReference>
<dbReference type="EMBL" id="MT145005">
    <property type="protein sequence ID" value="QJI02486.1"/>
    <property type="molecule type" value="Genomic_DNA"/>
</dbReference>